<keyword evidence="4" id="KW-1185">Reference proteome</keyword>
<proteinExistence type="predicted"/>
<dbReference type="EMBL" id="JAKWBI020000004">
    <property type="protein sequence ID" value="KAJ2907147.1"/>
    <property type="molecule type" value="Genomic_DNA"/>
</dbReference>
<feature type="region of interest" description="Disordered" evidence="2">
    <location>
        <begin position="2053"/>
        <end position="2143"/>
    </location>
</feature>
<evidence type="ECO:0000313" key="4">
    <source>
        <dbReference type="Proteomes" id="UP001201980"/>
    </source>
</evidence>
<evidence type="ECO:0000313" key="3">
    <source>
        <dbReference type="EMBL" id="KAJ2907147.1"/>
    </source>
</evidence>
<feature type="compositionally biased region" description="Polar residues" evidence="2">
    <location>
        <begin position="217"/>
        <end position="238"/>
    </location>
</feature>
<feature type="region of interest" description="Disordered" evidence="2">
    <location>
        <begin position="2251"/>
        <end position="2394"/>
    </location>
</feature>
<feature type="compositionally biased region" description="Acidic residues" evidence="2">
    <location>
        <begin position="2261"/>
        <end position="2288"/>
    </location>
</feature>
<feature type="coiled-coil region" evidence="1">
    <location>
        <begin position="1734"/>
        <end position="1910"/>
    </location>
</feature>
<feature type="compositionally biased region" description="Basic and acidic residues" evidence="2">
    <location>
        <begin position="117"/>
        <end position="140"/>
    </location>
</feature>
<evidence type="ECO:0000256" key="1">
    <source>
        <dbReference type="SAM" id="Coils"/>
    </source>
</evidence>
<feature type="compositionally biased region" description="Polar residues" evidence="2">
    <location>
        <begin position="2053"/>
        <end position="2069"/>
    </location>
</feature>
<feature type="compositionally biased region" description="Acidic residues" evidence="2">
    <location>
        <begin position="2308"/>
        <end position="2335"/>
    </location>
</feature>
<organism evidence="3 4">
    <name type="scientific">Zalerion maritima</name>
    <dbReference type="NCBI Taxonomy" id="339359"/>
    <lineage>
        <taxon>Eukaryota</taxon>
        <taxon>Fungi</taxon>
        <taxon>Dikarya</taxon>
        <taxon>Ascomycota</taxon>
        <taxon>Pezizomycotina</taxon>
        <taxon>Sordariomycetes</taxon>
        <taxon>Lulworthiomycetidae</taxon>
        <taxon>Lulworthiales</taxon>
        <taxon>Lulworthiaceae</taxon>
        <taxon>Zalerion</taxon>
    </lineage>
</organism>
<feature type="region of interest" description="Disordered" evidence="2">
    <location>
        <begin position="1"/>
        <end position="82"/>
    </location>
</feature>
<evidence type="ECO:0000256" key="2">
    <source>
        <dbReference type="SAM" id="MobiDB-lite"/>
    </source>
</evidence>
<dbReference type="PANTHER" id="PTHR23159:SF31">
    <property type="entry name" value="CENTROSOME-ASSOCIATED PROTEIN CEP250 ISOFORM X1"/>
    <property type="match status" value="1"/>
</dbReference>
<gene>
    <name evidence="3" type="ORF">MKZ38_007662</name>
</gene>
<feature type="region of interest" description="Disordered" evidence="2">
    <location>
        <begin position="1966"/>
        <end position="2019"/>
    </location>
</feature>
<feature type="compositionally biased region" description="Basic and acidic residues" evidence="2">
    <location>
        <begin position="15"/>
        <end position="24"/>
    </location>
</feature>
<sequence length="2394" mass="263816">MTNIYTTLIPLRKTTRWDSSDPERAPPPLPLNPQSPLTSRAGTSSAIASAHAALNEKAREAALPPPITKRGTDSNGSPVRNNAHKRMQSLQPNSVRDIGFLLEGGGLSGTSTPRAQSPEKGRPSTPIREREGRSLDRDSSKTPSSNAPNPNQSLTPIVRPAARRHQTSILGENTPPQSDTMRALQSMATPTRKEKKKDPRDYEDRGREREREAAPLSNVTSQANNTALVRTPQSQQPPSVDALSGQILSLTNIAQSLQKEMTNLSRRSRDNATDLMSLKEATNVRDEDIRKSLRDIVHNIHEPSRPSTRDPYSGPLSIDNKPFAPPSPSKTGKNGFSLPRIPSPSTFAVAMDRESMLSTPSLVNDGPTGSILLERVLHEMGTKEGQDELLKRLDRISKMVNGMASGAKIDELIKFIKQYSEEQSLMAAAGGSGGNGGGSGNYRHRQMSPEEENPRGRELHLHSLSLAQNERTSSAPPTRASDLLNDDILKIIRTVKDSVHQGGGLTAEVKALVRELRGEVLGMGRELGRRLDEVSSKSMDKEEAASKDEIEDVIEEGLGQLKKHMNELLREHRRQSAAAAAAKGPLIDYQEIYKAMRTAIEEGKEAPDLCRDDVIDAVKDAWENYKPEITVEQIGLERDEVLACLQEGMVQYMPRDEHPPGATREEVFAAVVEGLKHFTPPKIETPATISRDEVLDAVRECLEDFEFPVAPEITKGDVLDAVKEGLNWFDFPSAANALVPHGSTHAEDEVSERLQEILHVMRTEFRAVSEEAKQNVAANGRDTEQVLDATKDGFAQLRTDMEVYVDRAAGASNQEDFMENLVNTLDSFREEVGDLVEQANTGSKEMLKEELESLRDAVNSSLVPHTPQINPKEIIGAVHEGLGTLREALEHVRTEVIRPKPAPTELLDAIQEGFNDLRASIDKIGDKPPDLSANDEILDALKEGLDNVRSEIDIVREQTQNQNDKAVTPFTGGAEEEQPDNSTALIPPELVKDFVKSDDIRNLEGIIHELGAKIEAMDNGNAPPPPAEGVSQEQMDRLEHLLRQPGEESVRKEDIDRLEELFKLPNESSVGREDIERLEELLKQPREEAIQKDDLARLENIIRSVQESVAEVASAAAKSAAEAAASCAAEAAVRSRAAARGGDEDINLDGAATREDIIAIETILRNTKARIDDLIDGDQGVRKDHIDTLECLLLETRENMGTLKKGDLEPLEALVFATKEGMSTVKKDDLDSLEAIILETKEQLASVTGQINDLSRREDVSMLEAVVGQVHAAFEEMKEREETQLADPERVTKTMVGDLEVQCLDIKSVLDSMAKTDLATLSTKEDIKPLEDMVKDLGEKMAGHAEAHAKSFEERQAEIVGVSESITEVKQLLGEFQTMVKEKIEAGATGVDGLGKVIDELSTTINDNGTVGADLREMFDAMKAEFEDSRSSFIGAKLETDEKFQETVETLKTCIDEKVNDILVKYEEFQIQMDERTKAGAERDGQVEASISSSKAVADELKDLVDALGTTVADSLEKVEEASKTVFVRVEDLVKKSDDLHEENKTEHGQTREEIQEAVKVVEALQGAVGEFQPQLLQTVKDVLLLVGDHFDHSKSSVDEVKRHIEENKPEPPPPFPVDEVKYDDTVINQKLDQLASHDAAVDETSTTRDAQVNEKLDNIVSYQATSDAAYSRLDTLDKVHSQVISTAAEITMFLESQKQRIADEHDDREKTLQDTNLAIERRTAEKEVLDTSVSELRDTVSKLKVEEEQMQDSMAAAQALKNNEDLLRAEMLAQLKDEVAQLKTEEVQMRESIKASAVLREEEDKLRMEMLIRIRDEVSQLKTEEEQLRTSLKKSAALKEEEDAVRSLMLASLREEEERLRESLTKTAALKDEEDMLRFKMLASLKDEEEKLQSNIFQLRKQNDDLIKRKTKLTTDVGSLETALHIRREDLVAIEQRAQGLERRILDGVMDQSRIVMMAKNALSAVKEKKEGSKSMSRKRVSNANNLKRLDEEDMADKDAPPSIPTTPASSVRKRQPGPRAAINIAVNRSLAAPNGSPAGGRRILSLNQISQNVPSGGLGRSQSVRTSTKGRKSSWAGRTSTISEARRESTRSSMRDSLPAAPSSTASRNVSLIIKAPILEEGNKENAAPEETPTGEQTCDAPTVEAPRNMLAIEAAPAAEEHLEVASEADHVGEHHDEESHVEEHMDDLVGDHAEDNHDESHHGEDEQSLVEAQIECDIAAEQERSLHEDDPEREHADVGVDELDEGATQIIHERPLSEDEEEFSGSGEDSYEESGSEEEGDEEETGTLRRYSVGTGSISGSGDEYTSDTEEEGFEEESGSEEGDEYESEEEGESHISGTSHAVTESQVTDSHVSQSEVGESELGDEVSSSGEEDEGESMLSVKGNEVAIIA</sequence>
<feature type="region of interest" description="Disordered" evidence="2">
    <location>
        <begin position="427"/>
        <end position="456"/>
    </location>
</feature>
<reference evidence="3" key="1">
    <citation type="submission" date="2022-07" db="EMBL/GenBank/DDBJ databases">
        <title>Draft genome sequence of Zalerion maritima ATCC 34329, a (micro)plastics degrading marine fungus.</title>
        <authorList>
            <person name="Paco A."/>
            <person name="Goncalves M.F.M."/>
            <person name="Rocha-Santos T.A.P."/>
            <person name="Alves A."/>
        </authorList>
    </citation>
    <scope>NUCLEOTIDE SEQUENCE</scope>
    <source>
        <strain evidence="3">ATCC 34329</strain>
    </source>
</reference>
<feature type="compositionally biased region" description="Acidic residues" evidence="2">
    <location>
        <begin position="2362"/>
        <end position="2380"/>
    </location>
</feature>
<feature type="compositionally biased region" description="Basic and acidic residues" evidence="2">
    <location>
        <begin position="196"/>
        <end position="213"/>
    </location>
</feature>
<keyword evidence="1" id="KW-0175">Coiled coil</keyword>
<evidence type="ECO:0008006" key="5">
    <source>
        <dbReference type="Google" id="ProtNLM"/>
    </source>
</evidence>
<feature type="region of interest" description="Disordered" evidence="2">
    <location>
        <begin position="100"/>
        <end position="242"/>
    </location>
</feature>
<dbReference type="Proteomes" id="UP001201980">
    <property type="component" value="Unassembled WGS sequence"/>
</dbReference>
<feature type="compositionally biased region" description="Polar residues" evidence="2">
    <location>
        <begin position="2339"/>
        <end position="2358"/>
    </location>
</feature>
<dbReference type="PANTHER" id="PTHR23159">
    <property type="entry name" value="CENTROSOMAL PROTEIN 2"/>
    <property type="match status" value="1"/>
</dbReference>
<feature type="compositionally biased region" description="Gly residues" evidence="2">
    <location>
        <begin position="430"/>
        <end position="440"/>
    </location>
</feature>
<feature type="compositionally biased region" description="Polar residues" evidence="2">
    <location>
        <begin position="167"/>
        <end position="180"/>
    </location>
</feature>
<feature type="region of interest" description="Disordered" evidence="2">
    <location>
        <begin position="958"/>
        <end position="982"/>
    </location>
</feature>
<feature type="compositionally biased region" description="Polar residues" evidence="2">
    <location>
        <begin position="141"/>
        <end position="155"/>
    </location>
</feature>
<feature type="compositionally biased region" description="Basic and acidic residues" evidence="2">
    <location>
        <begin position="2086"/>
        <end position="2096"/>
    </location>
</feature>
<accession>A0AAD5RYL1</accession>
<feature type="region of interest" description="Disordered" evidence="2">
    <location>
        <begin position="297"/>
        <end position="339"/>
    </location>
</feature>
<name>A0AAD5RYL1_9PEZI</name>
<feature type="compositionally biased region" description="Basic and acidic residues" evidence="2">
    <location>
        <begin position="297"/>
        <end position="308"/>
    </location>
</feature>
<protein>
    <recommendedName>
        <fullName evidence="5">Chromosome segregation ATPase family protein</fullName>
    </recommendedName>
</protein>
<comment type="caution">
    <text evidence="3">The sequence shown here is derived from an EMBL/GenBank/DDBJ whole genome shotgun (WGS) entry which is preliminary data.</text>
</comment>